<dbReference type="OrthoDB" id="1798488at2"/>
<dbReference type="AlphaFoldDB" id="A0A1W5ZT25"/>
<dbReference type="Proteomes" id="UP000192527">
    <property type="component" value="Chromosome"/>
</dbReference>
<name>A0A1W5ZT25_9BACI</name>
<organism evidence="1 2">
    <name type="scientific">Halobacillus mangrovi</name>
    <dbReference type="NCBI Taxonomy" id="402384"/>
    <lineage>
        <taxon>Bacteria</taxon>
        <taxon>Bacillati</taxon>
        <taxon>Bacillota</taxon>
        <taxon>Bacilli</taxon>
        <taxon>Bacillales</taxon>
        <taxon>Bacillaceae</taxon>
        <taxon>Halobacillus</taxon>
    </lineage>
</organism>
<keyword evidence="2" id="KW-1185">Reference proteome</keyword>
<dbReference type="Pfam" id="PF05800">
    <property type="entry name" value="GvpO"/>
    <property type="match status" value="1"/>
</dbReference>
<dbReference type="STRING" id="402384.HM131_06215"/>
<accession>A0A1W5ZT25</accession>
<gene>
    <name evidence="1" type="ORF">HM131_06215</name>
</gene>
<evidence type="ECO:0000313" key="1">
    <source>
        <dbReference type="EMBL" id="ARI76454.1"/>
    </source>
</evidence>
<evidence type="ECO:0000313" key="2">
    <source>
        <dbReference type="Proteomes" id="UP000192527"/>
    </source>
</evidence>
<dbReference type="GO" id="GO:0031412">
    <property type="term" value="P:gas vesicle organization"/>
    <property type="evidence" value="ECO:0007669"/>
    <property type="project" value="InterPro"/>
</dbReference>
<protein>
    <submittedName>
        <fullName evidence="1">Gas vesicle protein GvpR</fullName>
    </submittedName>
</protein>
<dbReference type="KEGG" id="hmn:HM131_06215"/>
<dbReference type="EMBL" id="CP020772">
    <property type="protein sequence ID" value="ARI76454.1"/>
    <property type="molecule type" value="Genomic_DNA"/>
</dbReference>
<proteinExistence type="predicted"/>
<dbReference type="RefSeq" id="WP_085028933.1">
    <property type="nucleotide sequence ID" value="NZ_CP020772.1"/>
</dbReference>
<reference evidence="1 2" key="1">
    <citation type="submission" date="2017-04" db="EMBL/GenBank/DDBJ databases">
        <title>The whole genome sequencing and assembly of Halobacillus mangrovi strain.</title>
        <authorList>
            <person name="Lee S.-J."/>
            <person name="Park M.-K."/>
            <person name="Kim J.-Y."/>
            <person name="Lee Y.-J."/>
            <person name="Yi H."/>
            <person name="Bahn Y.-S."/>
            <person name="Kim J.F."/>
            <person name="Lee D.-W."/>
        </authorList>
    </citation>
    <scope>NUCLEOTIDE SEQUENCE [LARGE SCALE GENOMIC DNA]</scope>
    <source>
        <strain evidence="1 2">KTB 131</strain>
    </source>
</reference>
<sequence length="85" mass="10143">MKILDKITDFFKENIAPPHKIISVKKNEEGWRALVEIIEEKDYMRKYAQDEMVGLYEVFLDQDQEVTGFSRLSLRYRADLEEQAE</sequence>
<dbReference type="InterPro" id="IPR008634">
    <property type="entry name" value="Gas-vesicle_GvpO"/>
</dbReference>